<gene>
    <name evidence="6" type="ORF">I41_33210</name>
</gene>
<proteinExistence type="inferred from homology"/>
<evidence type="ECO:0000256" key="2">
    <source>
        <dbReference type="SAM" id="MobiDB-lite"/>
    </source>
</evidence>
<feature type="domain" description="Peptidoglycan recognition protein family" evidence="5">
    <location>
        <begin position="24"/>
        <end position="179"/>
    </location>
</feature>
<dbReference type="CDD" id="cd06583">
    <property type="entry name" value="PGRP"/>
    <property type="match status" value="1"/>
</dbReference>
<keyword evidence="7" id="KW-1185">Reference proteome</keyword>
<evidence type="ECO:0000259" key="4">
    <source>
        <dbReference type="SMART" id="SM00644"/>
    </source>
</evidence>
<dbReference type="PANTHER" id="PTHR11022:SF41">
    <property type="entry name" value="PEPTIDOGLYCAN-RECOGNITION PROTEIN LC-RELATED"/>
    <property type="match status" value="1"/>
</dbReference>
<dbReference type="GO" id="GO:0008745">
    <property type="term" value="F:N-acetylmuramoyl-L-alanine amidase activity"/>
    <property type="evidence" value="ECO:0007669"/>
    <property type="project" value="InterPro"/>
</dbReference>
<dbReference type="GO" id="GO:0009253">
    <property type="term" value="P:peptidoglycan catabolic process"/>
    <property type="evidence" value="ECO:0007669"/>
    <property type="project" value="InterPro"/>
</dbReference>
<dbReference type="KEGG" id="llh:I41_33210"/>
<feature type="chain" id="PRO_5022236039" evidence="3">
    <location>
        <begin position="19"/>
        <end position="229"/>
    </location>
</feature>
<dbReference type="SUPFAM" id="SSF55846">
    <property type="entry name" value="N-acetylmuramoyl-L-alanine amidase-like"/>
    <property type="match status" value="1"/>
</dbReference>
<evidence type="ECO:0000313" key="6">
    <source>
        <dbReference type="EMBL" id="QDT74126.1"/>
    </source>
</evidence>
<dbReference type="InterPro" id="IPR036505">
    <property type="entry name" value="Amidase/PGRP_sf"/>
</dbReference>
<sequence precursor="true">MRTLLLTILALLPAFAHAAAPRPTNIVTCEEWKSDPAPIPDERKHTPRYITLHHAGVLWTNSQTPEQFLRNMQAWGKRRPEIEQPPRNTYWPDLPYHFLIAPDGRIFEGRPVEYEPESNTKYELAGNLGVEMMGDFNQQRPSPAQLESAVRLAAWLADAHKIAADDIRTHQDAAPGSTTCPGADFYRYFNSGEFKQWVQQVQQGQEPQIIPGAPLPDGPVEVITETKKR</sequence>
<dbReference type="GO" id="GO:0008270">
    <property type="term" value="F:zinc ion binding"/>
    <property type="evidence" value="ECO:0007669"/>
    <property type="project" value="InterPro"/>
</dbReference>
<keyword evidence="3" id="KW-0732">Signal</keyword>
<feature type="signal peptide" evidence="3">
    <location>
        <begin position="1"/>
        <end position="18"/>
    </location>
</feature>
<dbReference type="OrthoDB" id="9811296at2"/>
<evidence type="ECO:0000256" key="3">
    <source>
        <dbReference type="SAM" id="SignalP"/>
    </source>
</evidence>
<dbReference type="Pfam" id="PF01510">
    <property type="entry name" value="Amidase_2"/>
    <property type="match status" value="1"/>
</dbReference>
<dbReference type="AlphaFoldDB" id="A0A517U0G9"/>
<dbReference type="Proteomes" id="UP000317909">
    <property type="component" value="Chromosome"/>
</dbReference>
<protein>
    <submittedName>
        <fullName evidence="6">N-acetylmuramoyl-L-alanine amidase</fullName>
    </submittedName>
</protein>
<dbReference type="SMART" id="SM00701">
    <property type="entry name" value="PGRP"/>
    <property type="match status" value="1"/>
</dbReference>
<evidence type="ECO:0000313" key="7">
    <source>
        <dbReference type="Proteomes" id="UP000317909"/>
    </source>
</evidence>
<dbReference type="SMART" id="SM00644">
    <property type="entry name" value="Ami_2"/>
    <property type="match status" value="1"/>
</dbReference>
<accession>A0A517U0G9</accession>
<dbReference type="InterPro" id="IPR006619">
    <property type="entry name" value="PGRP_domain_met/bac"/>
</dbReference>
<dbReference type="RefSeq" id="WP_145433915.1">
    <property type="nucleotide sequence ID" value="NZ_CP036339.1"/>
</dbReference>
<dbReference type="PANTHER" id="PTHR11022">
    <property type="entry name" value="PEPTIDOGLYCAN RECOGNITION PROTEIN"/>
    <property type="match status" value="1"/>
</dbReference>
<feature type="region of interest" description="Disordered" evidence="2">
    <location>
        <begin position="205"/>
        <end position="229"/>
    </location>
</feature>
<dbReference type="Gene3D" id="3.40.80.10">
    <property type="entry name" value="Peptidoglycan recognition protein-like"/>
    <property type="match status" value="1"/>
</dbReference>
<evidence type="ECO:0000256" key="1">
    <source>
        <dbReference type="ARBA" id="ARBA00007553"/>
    </source>
</evidence>
<reference evidence="6 7" key="1">
    <citation type="submission" date="2019-02" db="EMBL/GenBank/DDBJ databases">
        <title>Deep-cultivation of Planctomycetes and their phenomic and genomic characterization uncovers novel biology.</title>
        <authorList>
            <person name="Wiegand S."/>
            <person name="Jogler M."/>
            <person name="Boedeker C."/>
            <person name="Pinto D."/>
            <person name="Vollmers J."/>
            <person name="Rivas-Marin E."/>
            <person name="Kohn T."/>
            <person name="Peeters S.H."/>
            <person name="Heuer A."/>
            <person name="Rast P."/>
            <person name="Oberbeckmann S."/>
            <person name="Bunk B."/>
            <person name="Jeske O."/>
            <person name="Meyerdierks A."/>
            <person name="Storesund J.E."/>
            <person name="Kallscheuer N."/>
            <person name="Luecker S."/>
            <person name="Lage O.M."/>
            <person name="Pohl T."/>
            <person name="Merkel B.J."/>
            <person name="Hornburger P."/>
            <person name="Mueller R.-W."/>
            <person name="Bruemmer F."/>
            <person name="Labrenz M."/>
            <person name="Spormann A.M."/>
            <person name="Op den Camp H."/>
            <person name="Overmann J."/>
            <person name="Amann R."/>
            <person name="Jetten M.S.M."/>
            <person name="Mascher T."/>
            <person name="Medema M.H."/>
            <person name="Devos D.P."/>
            <person name="Kaster A.-K."/>
            <person name="Ovreas L."/>
            <person name="Rohde M."/>
            <person name="Galperin M.Y."/>
            <person name="Jogler C."/>
        </authorList>
    </citation>
    <scope>NUCLEOTIDE SEQUENCE [LARGE SCALE GENOMIC DNA]</scope>
    <source>
        <strain evidence="6 7">I41</strain>
    </source>
</reference>
<evidence type="ECO:0000259" key="5">
    <source>
        <dbReference type="SMART" id="SM00701"/>
    </source>
</evidence>
<comment type="similarity">
    <text evidence="1">Belongs to the N-acetylmuramoyl-L-alanine amidase 2 family.</text>
</comment>
<dbReference type="EMBL" id="CP036339">
    <property type="protein sequence ID" value="QDT74126.1"/>
    <property type="molecule type" value="Genomic_DNA"/>
</dbReference>
<feature type="domain" description="N-acetylmuramoyl-L-alanine amidase" evidence="4">
    <location>
        <begin position="35"/>
        <end position="182"/>
    </location>
</feature>
<name>A0A517U0G9_9BACT</name>
<dbReference type="InterPro" id="IPR015510">
    <property type="entry name" value="PGRP"/>
</dbReference>
<organism evidence="6 7">
    <name type="scientific">Lacipirellula limnantheis</name>
    <dbReference type="NCBI Taxonomy" id="2528024"/>
    <lineage>
        <taxon>Bacteria</taxon>
        <taxon>Pseudomonadati</taxon>
        <taxon>Planctomycetota</taxon>
        <taxon>Planctomycetia</taxon>
        <taxon>Pirellulales</taxon>
        <taxon>Lacipirellulaceae</taxon>
        <taxon>Lacipirellula</taxon>
    </lineage>
</organism>
<dbReference type="InterPro" id="IPR002502">
    <property type="entry name" value="Amidase_domain"/>
</dbReference>